<dbReference type="InterPro" id="IPR036259">
    <property type="entry name" value="MFS_trans_sf"/>
</dbReference>
<dbReference type="GO" id="GO:0022857">
    <property type="term" value="F:transmembrane transporter activity"/>
    <property type="evidence" value="ECO:0007669"/>
    <property type="project" value="InterPro"/>
</dbReference>
<evidence type="ECO:0000256" key="1">
    <source>
        <dbReference type="ARBA" id="ARBA00004141"/>
    </source>
</evidence>
<dbReference type="RefSeq" id="XP_026494478.2">
    <property type="nucleotide sequence ID" value="XM_026638693.2"/>
</dbReference>
<feature type="transmembrane region" description="Helical" evidence="5">
    <location>
        <begin position="59"/>
        <end position="76"/>
    </location>
</feature>
<feature type="transmembrane region" description="Helical" evidence="5">
    <location>
        <begin position="88"/>
        <end position="108"/>
    </location>
</feature>
<evidence type="ECO:0000256" key="2">
    <source>
        <dbReference type="ARBA" id="ARBA00022692"/>
    </source>
</evidence>
<dbReference type="InterPro" id="IPR050549">
    <property type="entry name" value="MFS_Trehalose_Transporter"/>
</dbReference>
<feature type="transmembrane region" description="Helical" evidence="5">
    <location>
        <begin position="258"/>
        <end position="282"/>
    </location>
</feature>
<evidence type="ECO:0000313" key="8">
    <source>
        <dbReference type="RefSeq" id="XP_026494478.2"/>
    </source>
</evidence>
<dbReference type="OrthoDB" id="6612291at2759"/>
<dbReference type="InterPro" id="IPR005828">
    <property type="entry name" value="MFS_sugar_transport-like"/>
</dbReference>
<keyword evidence="3 5" id="KW-1133">Transmembrane helix</keyword>
<evidence type="ECO:0000256" key="5">
    <source>
        <dbReference type="SAM" id="Phobius"/>
    </source>
</evidence>
<name>A0A8B8IBM1_VANTA</name>
<keyword evidence="2 5" id="KW-0812">Transmembrane</keyword>
<dbReference type="PROSITE" id="PS50850">
    <property type="entry name" value="MFS"/>
    <property type="match status" value="1"/>
</dbReference>
<proteinExistence type="predicted"/>
<feature type="transmembrane region" description="Helical" evidence="5">
    <location>
        <begin position="12"/>
        <end position="31"/>
    </location>
</feature>
<organism evidence="7 8">
    <name type="scientific">Vanessa tameamea</name>
    <name type="common">Kamehameha butterfly</name>
    <dbReference type="NCBI Taxonomy" id="334116"/>
    <lineage>
        <taxon>Eukaryota</taxon>
        <taxon>Metazoa</taxon>
        <taxon>Ecdysozoa</taxon>
        <taxon>Arthropoda</taxon>
        <taxon>Hexapoda</taxon>
        <taxon>Insecta</taxon>
        <taxon>Pterygota</taxon>
        <taxon>Neoptera</taxon>
        <taxon>Endopterygota</taxon>
        <taxon>Lepidoptera</taxon>
        <taxon>Glossata</taxon>
        <taxon>Ditrysia</taxon>
        <taxon>Papilionoidea</taxon>
        <taxon>Nymphalidae</taxon>
        <taxon>Nymphalinae</taxon>
        <taxon>Vanessa</taxon>
    </lineage>
</organism>
<dbReference type="Proteomes" id="UP001652626">
    <property type="component" value="Chromosome 25"/>
</dbReference>
<dbReference type="GeneID" id="113399547"/>
<accession>A0A8B8IBM1</accession>
<feature type="transmembrane region" description="Helical" evidence="5">
    <location>
        <begin position="359"/>
        <end position="383"/>
    </location>
</feature>
<feature type="transmembrane region" description="Helical" evidence="5">
    <location>
        <begin position="146"/>
        <end position="165"/>
    </location>
</feature>
<dbReference type="InterPro" id="IPR020846">
    <property type="entry name" value="MFS_dom"/>
</dbReference>
<feature type="transmembrane region" description="Helical" evidence="5">
    <location>
        <begin position="171"/>
        <end position="192"/>
    </location>
</feature>
<feature type="transmembrane region" description="Helical" evidence="5">
    <location>
        <begin position="327"/>
        <end position="347"/>
    </location>
</feature>
<reference evidence="8" key="1">
    <citation type="submission" date="2025-08" db="UniProtKB">
        <authorList>
            <consortium name="RefSeq"/>
        </authorList>
    </citation>
    <scope>IDENTIFICATION</scope>
    <source>
        <tissue evidence="8">Whole body</tissue>
    </source>
</reference>
<feature type="transmembrane region" description="Helical" evidence="5">
    <location>
        <begin position="426"/>
        <end position="446"/>
    </location>
</feature>
<feature type="domain" description="Major facilitator superfamily (MFS) profile" evidence="6">
    <location>
        <begin position="18"/>
        <end position="450"/>
    </location>
</feature>
<dbReference type="Pfam" id="PF00083">
    <property type="entry name" value="Sugar_tr"/>
    <property type="match status" value="1"/>
</dbReference>
<feature type="transmembrane region" description="Helical" evidence="5">
    <location>
        <begin position="302"/>
        <end position="320"/>
    </location>
</feature>
<keyword evidence="7" id="KW-1185">Reference proteome</keyword>
<dbReference type="OMA" id="TEISWMA"/>
<dbReference type="PANTHER" id="PTHR48021">
    <property type="match status" value="1"/>
</dbReference>
<sequence length="478" mass="52725">MKFYGIFEQGSKINQVICAVLINLPVLSYGASTGWMSPMTLLLQSEDSPKGVPLTDTEISWMAAVPYLVCVPFDLIMGVMGDKLGRKISLIFISLVSAASWILLLSSFNIWCLIIARAFVGITMAGCYVTCTTYTKEISDNSIRGALGCLLILFQTTGNLFMYVIGDLLSYNLILWVCLTIPTVHVVVFLFMPESPSYLVKKGRVEDASKALAWLRCEPENDAKVQEEIEIIRKEQRNDEVSKFALKTMFTDKILRRAFQIAMVATIAREVCGAVPVLNFAGDIFKLASHDTGLLLSPNQQAMLLGVVQVVGSALASSIVEKSGRKPLLLLSSLVSGLSMCALGSWFLLRDLGIGAPSWVPLMTLCLCIFCDSSGLQPISIVLAGEIFSFKYRGIVMAITMSCASFTDFLQLLFFKPLATAVGIHVAFYFFGVICLIMSLYVILFIPETKARCLEDIYKDLLKSMKVKKTEEHELTKV</sequence>
<dbReference type="Gene3D" id="1.20.1250.20">
    <property type="entry name" value="MFS general substrate transporter like domains"/>
    <property type="match status" value="1"/>
</dbReference>
<comment type="subcellular location">
    <subcellularLocation>
        <location evidence="1">Membrane</location>
        <topology evidence="1">Multi-pass membrane protein</topology>
    </subcellularLocation>
</comment>
<keyword evidence="4 5" id="KW-0472">Membrane</keyword>
<evidence type="ECO:0000313" key="7">
    <source>
        <dbReference type="Proteomes" id="UP001652626"/>
    </source>
</evidence>
<gene>
    <name evidence="8" type="primary">LOC113399547</name>
</gene>
<evidence type="ECO:0000259" key="6">
    <source>
        <dbReference type="PROSITE" id="PS50850"/>
    </source>
</evidence>
<evidence type="ECO:0000256" key="4">
    <source>
        <dbReference type="ARBA" id="ARBA00023136"/>
    </source>
</evidence>
<protein>
    <submittedName>
        <fullName evidence="8">Facilitated trehalose transporter Tret1-like</fullName>
    </submittedName>
</protein>
<dbReference type="AlphaFoldDB" id="A0A8B8IBM1"/>
<feature type="transmembrane region" description="Helical" evidence="5">
    <location>
        <begin position="395"/>
        <end position="414"/>
    </location>
</feature>
<dbReference type="GO" id="GO:0005886">
    <property type="term" value="C:plasma membrane"/>
    <property type="evidence" value="ECO:0007669"/>
    <property type="project" value="UniProtKB-SubCell"/>
</dbReference>
<dbReference type="SUPFAM" id="SSF103473">
    <property type="entry name" value="MFS general substrate transporter"/>
    <property type="match status" value="1"/>
</dbReference>
<dbReference type="PANTHER" id="PTHR48021:SF33">
    <property type="entry name" value="AT22075P-RELATED"/>
    <property type="match status" value="1"/>
</dbReference>
<feature type="transmembrane region" description="Helical" evidence="5">
    <location>
        <begin position="114"/>
        <end position="134"/>
    </location>
</feature>
<evidence type="ECO:0000256" key="3">
    <source>
        <dbReference type="ARBA" id="ARBA00022989"/>
    </source>
</evidence>